<feature type="domain" description="HTH iclR-type" evidence="4">
    <location>
        <begin position="1"/>
        <end position="62"/>
    </location>
</feature>
<evidence type="ECO:0000256" key="3">
    <source>
        <dbReference type="ARBA" id="ARBA00023163"/>
    </source>
</evidence>
<evidence type="ECO:0000256" key="1">
    <source>
        <dbReference type="ARBA" id="ARBA00023015"/>
    </source>
</evidence>
<feature type="domain" description="IclR-ED" evidence="5">
    <location>
        <begin position="56"/>
        <end position="242"/>
    </location>
</feature>
<dbReference type="InterPro" id="IPR036388">
    <property type="entry name" value="WH-like_DNA-bd_sf"/>
</dbReference>
<protein>
    <submittedName>
        <fullName evidence="6">Transcriptional regulator, IclR family</fullName>
    </submittedName>
</protein>
<keyword evidence="3" id="KW-0804">Transcription</keyword>
<keyword evidence="7" id="KW-1185">Reference proteome</keyword>
<evidence type="ECO:0000313" key="7">
    <source>
        <dbReference type="Proteomes" id="UP000184485"/>
    </source>
</evidence>
<evidence type="ECO:0000259" key="4">
    <source>
        <dbReference type="PROSITE" id="PS51077"/>
    </source>
</evidence>
<dbReference type="SUPFAM" id="SSF46785">
    <property type="entry name" value="Winged helix' DNA-binding domain"/>
    <property type="match status" value="1"/>
</dbReference>
<dbReference type="InterPro" id="IPR029016">
    <property type="entry name" value="GAF-like_dom_sf"/>
</dbReference>
<dbReference type="OrthoDB" id="31778at2"/>
<dbReference type="SUPFAM" id="SSF55781">
    <property type="entry name" value="GAF domain-like"/>
    <property type="match status" value="1"/>
</dbReference>
<evidence type="ECO:0000259" key="5">
    <source>
        <dbReference type="PROSITE" id="PS51078"/>
    </source>
</evidence>
<organism evidence="6 7">
    <name type="scientific">Kaistia soli DSM 19436</name>
    <dbReference type="NCBI Taxonomy" id="1122133"/>
    <lineage>
        <taxon>Bacteria</taxon>
        <taxon>Pseudomonadati</taxon>
        <taxon>Pseudomonadota</taxon>
        <taxon>Alphaproteobacteria</taxon>
        <taxon>Hyphomicrobiales</taxon>
        <taxon>Kaistiaceae</taxon>
        <taxon>Kaistia</taxon>
    </lineage>
</organism>
<dbReference type="EMBL" id="FQUP01000005">
    <property type="protein sequence ID" value="SHG53601.1"/>
    <property type="molecule type" value="Genomic_DNA"/>
</dbReference>
<reference evidence="6 7" key="1">
    <citation type="submission" date="2016-11" db="EMBL/GenBank/DDBJ databases">
        <authorList>
            <person name="Jaros S."/>
            <person name="Januszkiewicz K."/>
            <person name="Wedrychowicz H."/>
        </authorList>
    </citation>
    <scope>NUCLEOTIDE SEQUENCE [LARGE SCALE GENOMIC DNA]</scope>
    <source>
        <strain evidence="6 7">DSM 19436</strain>
    </source>
</reference>
<accession>A0A1M5KLI7</accession>
<dbReference type="Pfam" id="PF09339">
    <property type="entry name" value="HTH_IclR"/>
    <property type="match status" value="1"/>
</dbReference>
<dbReference type="Pfam" id="PF01614">
    <property type="entry name" value="IclR_C"/>
    <property type="match status" value="1"/>
</dbReference>
<evidence type="ECO:0000256" key="2">
    <source>
        <dbReference type="ARBA" id="ARBA00023125"/>
    </source>
</evidence>
<dbReference type="Proteomes" id="UP000184485">
    <property type="component" value="Unassembled WGS sequence"/>
</dbReference>
<dbReference type="Gene3D" id="1.10.10.10">
    <property type="entry name" value="Winged helix-like DNA-binding domain superfamily/Winged helix DNA-binding domain"/>
    <property type="match status" value="1"/>
</dbReference>
<keyword evidence="2" id="KW-0238">DNA-binding</keyword>
<proteinExistence type="predicted"/>
<dbReference type="PROSITE" id="PS51078">
    <property type="entry name" value="ICLR_ED"/>
    <property type="match status" value="1"/>
</dbReference>
<keyword evidence="1" id="KW-0805">Transcription regulation</keyword>
<dbReference type="InterPro" id="IPR050707">
    <property type="entry name" value="HTH_MetabolicPath_Reg"/>
</dbReference>
<dbReference type="PROSITE" id="PS51077">
    <property type="entry name" value="HTH_ICLR"/>
    <property type="match status" value="1"/>
</dbReference>
<gene>
    <name evidence="6" type="ORF">SAMN02745157_4429</name>
</gene>
<evidence type="ECO:0000313" key="6">
    <source>
        <dbReference type="EMBL" id="SHG53601.1"/>
    </source>
</evidence>
<dbReference type="RefSeq" id="WP_073057528.1">
    <property type="nucleotide sequence ID" value="NZ_FQUP01000005.1"/>
</dbReference>
<name>A0A1M5KLI7_9HYPH</name>
<dbReference type="AlphaFoldDB" id="A0A1M5KLI7"/>
<dbReference type="PANTHER" id="PTHR30136">
    <property type="entry name" value="HELIX-TURN-HELIX TRANSCRIPTIONAL REGULATOR, ICLR FAMILY"/>
    <property type="match status" value="1"/>
</dbReference>
<dbReference type="InterPro" id="IPR005471">
    <property type="entry name" value="Tscrpt_reg_IclR_N"/>
</dbReference>
<dbReference type="Gene3D" id="3.30.450.40">
    <property type="match status" value="1"/>
</dbReference>
<dbReference type="STRING" id="1122133.SAMN02745157_4429"/>
<dbReference type="GO" id="GO:0003677">
    <property type="term" value="F:DNA binding"/>
    <property type="evidence" value="ECO:0007669"/>
    <property type="project" value="UniProtKB-KW"/>
</dbReference>
<sequence length="245" mass="26934">MMGITRYTRILALFDENRPSLTVAEMSEALETSASTLYRLVREMVAVEMLESTVESHYRLGPLFVEYYRRIVLTDPLIRSGTKFLEPLATQAGVACTAILARLYGKTVMCVAEHRMPAATFKTSYELGRPMPLLRGATSKAVLSSLPKRNITALLADKASEETREALAASFAAIRKFGFCETRSEVDRDLIGIAAPLRNAELGINASVSVIIEARSLTTETQPQIYTAVTATARMIEGFMAEQLG</sequence>
<dbReference type="GO" id="GO:0003700">
    <property type="term" value="F:DNA-binding transcription factor activity"/>
    <property type="evidence" value="ECO:0007669"/>
    <property type="project" value="TreeGrafter"/>
</dbReference>
<dbReference type="GO" id="GO:0045892">
    <property type="term" value="P:negative regulation of DNA-templated transcription"/>
    <property type="evidence" value="ECO:0007669"/>
    <property type="project" value="TreeGrafter"/>
</dbReference>
<dbReference type="InterPro" id="IPR036390">
    <property type="entry name" value="WH_DNA-bd_sf"/>
</dbReference>
<dbReference type="PANTHER" id="PTHR30136:SF24">
    <property type="entry name" value="HTH-TYPE TRANSCRIPTIONAL REPRESSOR ALLR"/>
    <property type="match status" value="1"/>
</dbReference>
<dbReference type="SMART" id="SM00346">
    <property type="entry name" value="HTH_ICLR"/>
    <property type="match status" value="1"/>
</dbReference>
<dbReference type="InterPro" id="IPR014757">
    <property type="entry name" value="Tscrpt_reg_IclR_C"/>
</dbReference>